<dbReference type="EMBL" id="BLXT01008086">
    <property type="protein sequence ID" value="GFO45897.1"/>
    <property type="molecule type" value="Genomic_DNA"/>
</dbReference>
<accession>A0AAV4DNQ4</accession>
<keyword evidence="3" id="KW-1185">Reference proteome</keyword>
<reference evidence="2 3" key="1">
    <citation type="journal article" date="2021" name="Elife">
        <title>Chloroplast acquisition without the gene transfer in kleptoplastic sea slugs, Plakobranchus ocellatus.</title>
        <authorList>
            <person name="Maeda T."/>
            <person name="Takahashi S."/>
            <person name="Yoshida T."/>
            <person name="Shimamura S."/>
            <person name="Takaki Y."/>
            <person name="Nagai Y."/>
            <person name="Toyoda A."/>
            <person name="Suzuki Y."/>
            <person name="Arimoto A."/>
            <person name="Ishii H."/>
            <person name="Satoh N."/>
            <person name="Nishiyama T."/>
            <person name="Hasebe M."/>
            <person name="Maruyama T."/>
            <person name="Minagawa J."/>
            <person name="Obokata J."/>
            <person name="Shigenobu S."/>
        </authorList>
    </citation>
    <scope>NUCLEOTIDE SEQUENCE [LARGE SCALE GENOMIC DNA]</scope>
</reference>
<evidence type="ECO:0000313" key="2">
    <source>
        <dbReference type="EMBL" id="GFO45897.1"/>
    </source>
</evidence>
<dbReference type="InterPro" id="IPR000477">
    <property type="entry name" value="RT_dom"/>
</dbReference>
<comment type="caution">
    <text evidence="2">The sequence shown here is derived from an EMBL/GenBank/DDBJ whole genome shotgun (WGS) entry which is preliminary data.</text>
</comment>
<sequence length="210" mass="23914">MSTDRKEADAFTKHFSKINKVPRDPVAHLRMRRLKKALERRPMASNRTFEVEFTENKHDINTGKAPGLEGTTQEMLAHLGPSAKGTLLNLLNGTWISGELPRAWRTVVLVPNLKKDKCATVAESYRPISLTSVINKTMERMMSTRLYQYLEQSACLDESQFGFRGYRTTVEQLVRFTQSMINAWQAKYYSVAVFVDLGKAYDQCGVPVCK</sequence>
<proteinExistence type="predicted"/>
<dbReference type="AlphaFoldDB" id="A0AAV4DNQ4"/>
<evidence type="ECO:0000259" key="1">
    <source>
        <dbReference type="Pfam" id="PF00078"/>
    </source>
</evidence>
<dbReference type="InterPro" id="IPR043502">
    <property type="entry name" value="DNA/RNA_pol_sf"/>
</dbReference>
<gene>
    <name evidence="2" type="ORF">PoB_007240200</name>
</gene>
<protein>
    <submittedName>
        <fullName evidence="2">LINE-1 retrotransposable element orf2 protein</fullName>
    </submittedName>
</protein>
<dbReference type="SUPFAM" id="SSF56672">
    <property type="entry name" value="DNA/RNA polymerases"/>
    <property type="match status" value="1"/>
</dbReference>
<dbReference type="PANTHER" id="PTHR36688:SF1">
    <property type="entry name" value="ENDONUCLEASE_EXONUCLEASE_PHOSPHATASE DOMAIN-CONTAINING PROTEIN"/>
    <property type="match status" value="1"/>
</dbReference>
<evidence type="ECO:0000313" key="3">
    <source>
        <dbReference type="Proteomes" id="UP000735302"/>
    </source>
</evidence>
<dbReference type="PANTHER" id="PTHR36688">
    <property type="entry name" value="ENDO/EXONUCLEASE/PHOSPHATASE DOMAIN-CONTAINING PROTEIN"/>
    <property type="match status" value="1"/>
</dbReference>
<name>A0AAV4DNQ4_9GAST</name>
<dbReference type="Proteomes" id="UP000735302">
    <property type="component" value="Unassembled WGS sequence"/>
</dbReference>
<dbReference type="InterPro" id="IPR052560">
    <property type="entry name" value="RdDP_mobile_element"/>
</dbReference>
<organism evidence="2 3">
    <name type="scientific">Plakobranchus ocellatus</name>
    <dbReference type="NCBI Taxonomy" id="259542"/>
    <lineage>
        <taxon>Eukaryota</taxon>
        <taxon>Metazoa</taxon>
        <taxon>Spiralia</taxon>
        <taxon>Lophotrochozoa</taxon>
        <taxon>Mollusca</taxon>
        <taxon>Gastropoda</taxon>
        <taxon>Heterobranchia</taxon>
        <taxon>Euthyneura</taxon>
        <taxon>Panpulmonata</taxon>
        <taxon>Sacoglossa</taxon>
        <taxon>Placobranchoidea</taxon>
        <taxon>Plakobranchidae</taxon>
        <taxon>Plakobranchus</taxon>
    </lineage>
</organism>
<dbReference type="Pfam" id="PF00078">
    <property type="entry name" value="RVT_1"/>
    <property type="match status" value="1"/>
</dbReference>
<feature type="domain" description="Reverse transcriptase" evidence="1">
    <location>
        <begin position="114"/>
        <end position="203"/>
    </location>
</feature>